<organism evidence="1 2">
    <name type="scientific">Phaeospirillum tilakii</name>
    <dbReference type="NCBI Taxonomy" id="741673"/>
    <lineage>
        <taxon>Bacteria</taxon>
        <taxon>Pseudomonadati</taxon>
        <taxon>Pseudomonadota</taxon>
        <taxon>Alphaproteobacteria</taxon>
        <taxon>Rhodospirillales</taxon>
        <taxon>Rhodospirillaceae</taxon>
        <taxon>Phaeospirillum</taxon>
    </lineage>
</organism>
<evidence type="ECO:0000313" key="2">
    <source>
        <dbReference type="Proteomes" id="UP001597296"/>
    </source>
</evidence>
<dbReference type="EMBL" id="JBHUIY010000016">
    <property type="protein sequence ID" value="MFD2234074.1"/>
    <property type="molecule type" value="Genomic_DNA"/>
</dbReference>
<name>A0ABW5C9Z0_9PROT</name>
<reference evidence="2" key="1">
    <citation type="journal article" date="2019" name="Int. J. Syst. Evol. Microbiol.">
        <title>The Global Catalogue of Microorganisms (GCM) 10K type strain sequencing project: providing services to taxonomists for standard genome sequencing and annotation.</title>
        <authorList>
            <consortium name="The Broad Institute Genomics Platform"/>
            <consortium name="The Broad Institute Genome Sequencing Center for Infectious Disease"/>
            <person name="Wu L."/>
            <person name="Ma J."/>
        </authorList>
    </citation>
    <scope>NUCLEOTIDE SEQUENCE [LARGE SCALE GENOMIC DNA]</scope>
    <source>
        <strain evidence="2">KCTC 15012</strain>
    </source>
</reference>
<accession>A0ABW5C9Z0</accession>
<evidence type="ECO:0000313" key="1">
    <source>
        <dbReference type="EMBL" id="MFD2234074.1"/>
    </source>
</evidence>
<dbReference type="Pfam" id="PF14076">
    <property type="entry name" value="DUF4258"/>
    <property type="match status" value="1"/>
</dbReference>
<proteinExistence type="predicted"/>
<gene>
    <name evidence="1" type="ORF">ACFSNB_09665</name>
</gene>
<dbReference type="InterPro" id="IPR025354">
    <property type="entry name" value="DUF4258"/>
</dbReference>
<dbReference type="Proteomes" id="UP001597296">
    <property type="component" value="Unassembled WGS sequence"/>
</dbReference>
<sequence length="98" mass="10941">MTPKQAEAAIRALALTSERVVITDHAAERMEQRGFDTTDLFRVLTKGSVFQAPALTEHGDWKCKVVMRLRGTRDAGVVTVIARGNTLVIVTMEWEDVR</sequence>
<comment type="caution">
    <text evidence="1">The sequence shown here is derived from an EMBL/GenBank/DDBJ whole genome shotgun (WGS) entry which is preliminary data.</text>
</comment>
<keyword evidence="2" id="KW-1185">Reference proteome</keyword>
<dbReference type="RefSeq" id="WP_377315971.1">
    <property type="nucleotide sequence ID" value="NZ_JBHUIY010000016.1"/>
</dbReference>
<protein>
    <submittedName>
        <fullName evidence="1">DUF4258 domain-containing protein</fullName>
    </submittedName>
</protein>